<dbReference type="PANTHER" id="PTHR24422:SF19">
    <property type="entry name" value="CHEMOTAXIS PROTEIN METHYLTRANSFERASE"/>
    <property type="match status" value="1"/>
</dbReference>
<dbReference type="Pfam" id="PF13181">
    <property type="entry name" value="TPR_8"/>
    <property type="match status" value="1"/>
</dbReference>
<keyword evidence="3" id="KW-0949">S-adenosyl-L-methionine</keyword>
<dbReference type="Pfam" id="PF01739">
    <property type="entry name" value="CheR"/>
    <property type="match status" value="1"/>
</dbReference>
<dbReference type="InterPro" id="IPR050903">
    <property type="entry name" value="Bact_Chemotaxis_MeTrfase"/>
</dbReference>
<dbReference type="EMBL" id="CP159925">
    <property type="protein sequence ID" value="XCO74555.1"/>
    <property type="molecule type" value="Genomic_DNA"/>
</dbReference>
<feature type="repeat" description="TPR" evidence="4">
    <location>
        <begin position="354"/>
        <end position="387"/>
    </location>
</feature>
<dbReference type="InterPro" id="IPR029063">
    <property type="entry name" value="SAM-dependent_MTases_sf"/>
</dbReference>
<sequence length="428" mass="45950">MKLAGFERWLKETMGLDASTIGPTIVDRALRERMAAAGSADLAGYWQTLRASPLEQQELIETVVVPETWFFRDREAFAALAQRFGPGGSGERTLDRLRLLSLPCSTGEEPYTMAMAMLDAGLPGERLAIDAVDISERALAKARRAVYGNNSFRGSELQYRERHFSPVPGGWQLGAAARERVNFQQGNVLDIGFLPGEAVYDAVFCRNLLIYFDPPTQARTVAVLDRLLRPDGLMFVGPAETGLMLSLGFVSAQLPMAFAFRKPAANDAAVVAAAATAARTLPKPLPAKAAAPAPPKPRPRVAPAPPAIPAATPAAAPAANAAPLQIAQRAADDGRFDEAIAICQAQLREHGPSVEALYLLGLVLGAIGQATRAEDSFRKVLYLDPAHEETLMHLALLLDAKGDAAGARVLRSRAQRHRKHEIQGGGRT</sequence>
<dbReference type="Gene3D" id="1.25.40.10">
    <property type="entry name" value="Tetratricopeptide repeat domain"/>
    <property type="match status" value="1"/>
</dbReference>
<dbReference type="PROSITE" id="PS50005">
    <property type="entry name" value="TPR"/>
    <property type="match status" value="1"/>
</dbReference>
<protein>
    <submittedName>
        <fullName evidence="7">CheR family methyltransferase</fullName>
    </submittedName>
</protein>
<dbReference type="PANTHER" id="PTHR24422">
    <property type="entry name" value="CHEMOTAXIS PROTEIN METHYLTRANSFERASE"/>
    <property type="match status" value="1"/>
</dbReference>
<dbReference type="InterPro" id="IPR022642">
    <property type="entry name" value="CheR_C"/>
</dbReference>
<dbReference type="GO" id="GO:0008757">
    <property type="term" value="F:S-adenosylmethionine-dependent methyltransferase activity"/>
    <property type="evidence" value="ECO:0007669"/>
    <property type="project" value="InterPro"/>
</dbReference>
<organism evidence="7">
    <name type="scientific">Lysobacter firmicutimachus</name>
    <dbReference type="NCBI Taxonomy" id="1792846"/>
    <lineage>
        <taxon>Bacteria</taxon>
        <taxon>Pseudomonadati</taxon>
        <taxon>Pseudomonadota</taxon>
        <taxon>Gammaproteobacteria</taxon>
        <taxon>Lysobacterales</taxon>
        <taxon>Lysobacteraceae</taxon>
        <taxon>Lysobacter</taxon>
    </lineage>
</organism>
<dbReference type="SUPFAM" id="SSF53335">
    <property type="entry name" value="S-adenosyl-L-methionine-dependent methyltransferases"/>
    <property type="match status" value="1"/>
</dbReference>
<feature type="compositionally biased region" description="Pro residues" evidence="5">
    <location>
        <begin position="292"/>
        <end position="308"/>
    </location>
</feature>
<dbReference type="SUPFAM" id="SSF47757">
    <property type="entry name" value="Chemotaxis receptor methyltransferase CheR, N-terminal domain"/>
    <property type="match status" value="1"/>
</dbReference>
<name>A0AAU8MQ36_9GAMM</name>
<dbReference type="InterPro" id="IPR000780">
    <property type="entry name" value="CheR_MeTrfase"/>
</dbReference>
<keyword evidence="4" id="KW-0802">TPR repeat</keyword>
<evidence type="ECO:0000256" key="5">
    <source>
        <dbReference type="SAM" id="MobiDB-lite"/>
    </source>
</evidence>
<evidence type="ECO:0000256" key="4">
    <source>
        <dbReference type="PROSITE-ProRule" id="PRU00339"/>
    </source>
</evidence>
<dbReference type="AlphaFoldDB" id="A0AAU8MQ36"/>
<evidence type="ECO:0000256" key="3">
    <source>
        <dbReference type="ARBA" id="ARBA00022691"/>
    </source>
</evidence>
<dbReference type="PROSITE" id="PS50123">
    <property type="entry name" value="CHER"/>
    <property type="match status" value="1"/>
</dbReference>
<evidence type="ECO:0000259" key="6">
    <source>
        <dbReference type="PROSITE" id="PS50123"/>
    </source>
</evidence>
<dbReference type="RefSeq" id="WP_363797376.1">
    <property type="nucleotide sequence ID" value="NZ_CP159925.1"/>
</dbReference>
<gene>
    <name evidence="7" type="ORF">ABU614_19590</name>
</gene>
<keyword evidence="2" id="KW-0808">Transferase</keyword>
<evidence type="ECO:0000256" key="1">
    <source>
        <dbReference type="ARBA" id="ARBA00022603"/>
    </source>
</evidence>
<dbReference type="InterPro" id="IPR019734">
    <property type="entry name" value="TPR_rpt"/>
</dbReference>
<evidence type="ECO:0000256" key="2">
    <source>
        <dbReference type="ARBA" id="ARBA00022679"/>
    </source>
</evidence>
<dbReference type="InterPro" id="IPR011990">
    <property type="entry name" value="TPR-like_helical_dom_sf"/>
</dbReference>
<dbReference type="SUPFAM" id="SSF48452">
    <property type="entry name" value="TPR-like"/>
    <property type="match status" value="1"/>
</dbReference>
<reference evidence="7" key="1">
    <citation type="submission" date="2024-06" db="EMBL/GenBank/DDBJ databases">
        <authorList>
            <person name="Li S."/>
        </authorList>
    </citation>
    <scope>NUCLEOTIDE SEQUENCE</scope>
    <source>
        <strain evidence="7">SR10</strain>
    </source>
</reference>
<feature type="region of interest" description="Disordered" evidence="5">
    <location>
        <begin position="285"/>
        <end position="314"/>
    </location>
</feature>
<dbReference type="CDD" id="cd02440">
    <property type="entry name" value="AdoMet_MTases"/>
    <property type="match status" value="1"/>
</dbReference>
<dbReference type="GO" id="GO:0032259">
    <property type="term" value="P:methylation"/>
    <property type="evidence" value="ECO:0007669"/>
    <property type="project" value="UniProtKB-KW"/>
</dbReference>
<feature type="domain" description="CheR-type methyltransferase" evidence="6">
    <location>
        <begin position="1"/>
        <end position="241"/>
    </location>
</feature>
<evidence type="ECO:0000313" key="7">
    <source>
        <dbReference type="EMBL" id="XCO74555.1"/>
    </source>
</evidence>
<dbReference type="Gene3D" id="3.40.50.150">
    <property type="entry name" value="Vaccinia Virus protein VP39"/>
    <property type="match status" value="1"/>
</dbReference>
<keyword evidence="1 7" id="KW-0489">Methyltransferase</keyword>
<accession>A0AAU8MQ36</accession>
<dbReference type="SMART" id="SM00138">
    <property type="entry name" value="MeTrc"/>
    <property type="match status" value="1"/>
</dbReference>
<proteinExistence type="predicted"/>
<dbReference type="PRINTS" id="PR00996">
    <property type="entry name" value="CHERMTFRASE"/>
</dbReference>